<gene>
    <name evidence="1" type="ORF">ACFP1H_08310</name>
</gene>
<name>A0ABW1TAU6_9LACO</name>
<comment type="caution">
    <text evidence="1">The sequence shown here is derived from an EMBL/GenBank/DDBJ whole genome shotgun (WGS) entry which is preliminary data.</text>
</comment>
<organism evidence="1 2">
    <name type="scientific">Secundilactobacillus hailunensis</name>
    <dbReference type="NCBI Taxonomy" id="2559923"/>
    <lineage>
        <taxon>Bacteria</taxon>
        <taxon>Bacillati</taxon>
        <taxon>Bacillota</taxon>
        <taxon>Bacilli</taxon>
        <taxon>Lactobacillales</taxon>
        <taxon>Lactobacillaceae</taxon>
        <taxon>Secundilactobacillus</taxon>
    </lineage>
</organism>
<dbReference type="Gene3D" id="3.40.630.10">
    <property type="entry name" value="Zn peptidases"/>
    <property type="match status" value="1"/>
</dbReference>
<evidence type="ECO:0000313" key="2">
    <source>
        <dbReference type="Proteomes" id="UP001596190"/>
    </source>
</evidence>
<dbReference type="EMBL" id="JBHSSA010000056">
    <property type="protein sequence ID" value="MFC6254588.1"/>
    <property type="molecule type" value="Genomic_DNA"/>
</dbReference>
<proteinExistence type="predicted"/>
<dbReference type="SUPFAM" id="SSF53187">
    <property type="entry name" value="Zn-dependent exopeptidases"/>
    <property type="match status" value="1"/>
</dbReference>
<keyword evidence="2" id="KW-1185">Reference proteome</keyword>
<dbReference type="Proteomes" id="UP001596190">
    <property type="component" value="Unassembled WGS sequence"/>
</dbReference>
<accession>A0ABW1TAU6</accession>
<dbReference type="RefSeq" id="WP_171001213.1">
    <property type="nucleotide sequence ID" value="NZ_BJDO01000013.1"/>
</dbReference>
<reference evidence="2" key="1">
    <citation type="journal article" date="2019" name="Int. J. Syst. Evol. Microbiol.">
        <title>The Global Catalogue of Microorganisms (GCM) 10K type strain sequencing project: providing services to taxonomists for standard genome sequencing and annotation.</title>
        <authorList>
            <consortium name="The Broad Institute Genomics Platform"/>
            <consortium name="The Broad Institute Genome Sequencing Center for Infectious Disease"/>
            <person name="Wu L."/>
            <person name="Ma J."/>
        </authorList>
    </citation>
    <scope>NUCLEOTIDE SEQUENCE [LARGE SCALE GENOMIC DNA]</scope>
    <source>
        <strain evidence="2">CCM 8950</strain>
    </source>
</reference>
<evidence type="ECO:0000313" key="1">
    <source>
        <dbReference type="EMBL" id="MFC6254588.1"/>
    </source>
</evidence>
<protein>
    <submittedName>
        <fullName evidence="1">Uncharacterized protein</fullName>
    </submittedName>
</protein>
<sequence>MMNQVTPTTMLFVPSEGGISHAPTELTYPADLKNGIQLLMASLHAQAY</sequence>